<comment type="subcellular location">
    <subcellularLocation>
        <location evidence="1">Nucleus</location>
    </subcellularLocation>
</comment>
<dbReference type="PANTHER" id="PTHR12321:SF39">
    <property type="entry name" value="PHD FINGER PROTEIN ALFIN-LIKE 2"/>
    <property type="match status" value="1"/>
</dbReference>
<keyword evidence="1" id="KW-0479">Metal-binding</keyword>
<dbReference type="GO" id="GO:0006355">
    <property type="term" value="P:regulation of DNA-templated transcription"/>
    <property type="evidence" value="ECO:0007669"/>
    <property type="project" value="UniProtKB-UniRule"/>
</dbReference>
<feature type="domain" description="Alfin N-terminal" evidence="3">
    <location>
        <begin position="15"/>
        <end position="140"/>
    </location>
</feature>
<evidence type="ECO:0000256" key="1">
    <source>
        <dbReference type="RuleBase" id="RU369089"/>
    </source>
</evidence>
<feature type="transmembrane region" description="Helical" evidence="2">
    <location>
        <begin position="93"/>
        <end position="115"/>
    </location>
</feature>
<evidence type="ECO:0000256" key="2">
    <source>
        <dbReference type="SAM" id="Phobius"/>
    </source>
</evidence>
<dbReference type="AlphaFoldDB" id="A0A565CI91"/>
<comment type="function">
    <text evidence="1">Histone-binding component that specifically recognizes H3 tails trimethylated on 'Lys-4' (H3K4me3), which mark transcription start sites of virtually all active genes.</text>
</comment>
<dbReference type="InterPro" id="IPR045104">
    <property type="entry name" value="Alfin"/>
</dbReference>
<dbReference type="GO" id="GO:0042393">
    <property type="term" value="F:histone binding"/>
    <property type="evidence" value="ECO:0007669"/>
    <property type="project" value="UniProtKB-UniRule"/>
</dbReference>
<dbReference type="OrthoDB" id="1638469at2759"/>
<comment type="caution">
    <text evidence="4">The sequence shown here is derived from an EMBL/GenBank/DDBJ whole genome shotgun (WGS) entry which is preliminary data.</text>
</comment>
<evidence type="ECO:0000313" key="5">
    <source>
        <dbReference type="Proteomes" id="UP000489600"/>
    </source>
</evidence>
<keyword evidence="5" id="KW-1185">Reference proteome</keyword>
<dbReference type="EMBL" id="CABITT030000008">
    <property type="protein sequence ID" value="VVB13355.1"/>
    <property type="molecule type" value="Genomic_DNA"/>
</dbReference>
<organism evidence="4 5">
    <name type="scientific">Arabis nemorensis</name>
    <dbReference type="NCBI Taxonomy" id="586526"/>
    <lineage>
        <taxon>Eukaryota</taxon>
        <taxon>Viridiplantae</taxon>
        <taxon>Streptophyta</taxon>
        <taxon>Embryophyta</taxon>
        <taxon>Tracheophyta</taxon>
        <taxon>Spermatophyta</taxon>
        <taxon>Magnoliopsida</taxon>
        <taxon>eudicotyledons</taxon>
        <taxon>Gunneridae</taxon>
        <taxon>Pentapetalae</taxon>
        <taxon>rosids</taxon>
        <taxon>malvids</taxon>
        <taxon>Brassicales</taxon>
        <taxon>Brassicaceae</taxon>
        <taxon>Arabideae</taxon>
        <taxon>Arabis</taxon>
    </lineage>
</organism>
<keyword evidence="1" id="KW-0863">Zinc-finger</keyword>
<comment type="similarity">
    <text evidence="1">Belongs to the Alfin family.</text>
</comment>
<dbReference type="GO" id="GO:0000976">
    <property type="term" value="F:transcription cis-regulatory region binding"/>
    <property type="evidence" value="ECO:0007669"/>
    <property type="project" value="TreeGrafter"/>
</dbReference>
<gene>
    <name evidence="4" type="ORF">ANE_LOCUS23799</name>
</gene>
<evidence type="ECO:0000313" key="4">
    <source>
        <dbReference type="EMBL" id="VVB13355.1"/>
    </source>
</evidence>
<keyword evidence="1" id="KW-0156">Chromatin regulator</keyword>
<keyword evidence="2" id="KW-1133">Transmembrane helix</keyword>
<keyword evidence="2" id="KW-0472">Membrane</keyword>
<keyword evidence="1" id="KW-0539">Nucleus</keyword>
<protein>
    <recommendedName>
        <fullName evidence="1">PHD finger protein ALFIN-LIKE</fullName>
    </recommendedName>
</protein>
<dbReference type="GO" id="GO:0008270">
    <property type="term" value="F:zinc ion binding"/>
    <property type="evidence" value="ECO:0007669"/>
    <property type="project" value="UniProtKB-KW"/>
</dbReference>
<dbReference type="GO" id="GO:0003712">
    <property type="term" value="F:transcription coregulator activity"/>
    <property type="evidence" value="ECO:0007669"/>
    <property type="project" value="TreeGrafter"/>
</dbReference>
<dbReference type="GO" id="GO:0005634">
    <property type="term" value="C:nucleus"/>
    <property type="evidence" value="ECO:0007669"/>
    <property type="project" value="UniProtKB-SubCell"/>
</dbReference>
<proteinExistence type="inferred from homology"/>
<reference evidence="4" key="1">
    <citation type="submission" date="2019-07" db="EMBL/GenBank/DDBJ databases">
        <authorList>
            <person name="Dittberner H."/>
        </authorList>
    </citation>
    <scope>NUCLEOTIDE SEQUENCE [LARGE SCALE GENOMIC DNA]</scope>
</reference>
<keyword evidence="1" id="KW-0805">Transcription regulation</keyword>
<sequence length="145" mass="16829">MYRTTHPPPNTNPSTVEEIFADINGRRSGFLQAFFVDVDSVFALCNPEEEELCLYAYPNERWNVSPPHLQVPPDIPEPVLGINFVRDGMPRKAWLQFVAGHCDSWLLYLAFFFGCRLNRHERTRLFDLIDAQPTLYEQVTNRPSE</sequence>
<comment type="subunit">
    <text evidence="1">Interacts with H3K4me3 and to a lesser extent with H3K4me2.</text>
</comment>
<accession>A0A565CI91</accession>
<keyword evidence="1" id="KW-0862">Zinc</keyword>
<dbReference type="PANTHER" id="PTHR12321">
    <property type="entry name" value="CPG BINDING PROTEIN"/>
    <property type="match status" value="1"/>
</dbReference>
<dbReference type="Pfam" id="PF12165">
    <property type="entry name" value="Alfin"/>
    <property type="match status" value="1"/>
</dbReference>
<keyword evidence="1" id="KW-0804">Transcription</keyword>
<comment type="domain">
    <text evidence="1">The PHD-type zinc finger mediates the binding to H3K4me3.</text>
</comment>
<dbReference type="Proteomes" id="UP000489600">
    <property type="component" value="Unassembled WGS sequence"/>
</dbReference>
<dbReference type="InterPro" id="IPR021998">
    <property type="entry name" value="Alfin_N"/>
</dbReference>
<name>A0A565CI91_9BRAS</name>
<keyword evidence="2" id="KW-0812">Transmembrane</keyword>
<evidence type="ECO:0000259" key="3">
    <source>
        <dbReference type="Pfam" id="PF12165"/>
    </source>
</evidence>
<dbReference type="GO" id="GO:0006325">
    <property type="term" value="P:chromatin organization"/>
    <property type="evidence" value="ECO:0007669"/>
    <property type="project" value="UniProtKB-UniRule"/>
</dbReference>